<keyword evidence="2" id="KW-1133">Transmembrane helix</keyword>
<dbReference type="RefSeq" id="WP_340604975.1">
    <property type="nucleotide sequence ID" value="NZ_JBBMXV010000004.1"/>
</dbReference>
<feature type="transmembrane region" description="Helical" evidence="2">
    <location>
        <begin position="12"/>
        <end position="31"/>
    </location>
</feature>
<proteinExistence type="predicted"/>
<dbReference type="InterPro" id="IPR014529">
    <property type="entry name" value="UCP026631"/>
</dbReference>
<gene>
    <name evidence="4" type="ORF">ACFQGH_14520</name>
</gene>
<evidence type="ECO:0000259" key="3">
    <source>
        <dbReference type="Pfam" id="PF03703"/>
    </source>
</evidence>
<name>A0ABD5V4L2_9EURY</name>
<feature type="transmembrane region" description="Helical" evidence="2">
    <location>
        <begin position="372"/>
        <end position="390"/>
    </location>
</feature>
<dbReference type="Pfam" id="PF03703">
    <property type="entry name" value="bPH_2"/>
    <property type="match status" value="3"/>
</dbReference>
<evidence type="ECO:0000256" key="1">
    <source>
        <dbReference type="SAM" id="MobiDB-lite"/>
    </source>
</evidence>
<accession>A0ABD5V4L2</accession>
<feature type="transmembrane region" description="Helical" evidence="2">
    <location>
        <begin position="215"/>
        <end position="239"/>
    </location>
</feature>
<evidence type="ECO:0000256" key="2">
    <source>
        <dbReference type="SAM" id="Phobius"/>
    </source>
</evidence>
<organism evidence="4 5">
    <name type="scientific">Halalkalicoccus tibetensis</name>
    <dbReference type="NCBI Taxonomy" id="175632"/>
    <lineage>
        <taxon>Archaea</taxon>
        <taxon>Methanobacteriati</taxon>
        <taxon>Methanobacteriota</taxon>
        <taxon>Stenosarchaea group</taxon>
        <taxon>Halobacteria</taxon>
        <taxon>Halobacteriales</taxon>
        <taxon>Halococcaceae</taxon>
        <taxon>Halalkalicoccus</taxon>
    </lineage>
</organism>
<dbReference type="PANTHER" id="PTHR34473">
    <property type="entry name" value="UPF0699 TRANSMEMBRANE PROTEIN YDBS"/>
    <property type="match status" value="1"/>
</dbReference>
<reference evidence="4 5" key="1">
    <citation type="journal article" date="2019" name="Int. J. Syst. Evol. Microbiol.">
        <title>The Global Catalogue of Microorganisms (GCM) 10K type strain sequencing project: providing services to taxonomists for standard genome sequencing and annotation.</title>
        <authorList>
            <consortium name="The Broad Institute Genomics Platform"/>
            <consortium name="The Broad Institute Genome Sequencing Center for Infectious Disease"/>
            <person name="Wu L."/>
            <person name="Ma J."/>
        </authorList>
    </citation>
    <scope>NUCLEOTIDE SEQUENCE [LARGE SCALE GENOMIC DNA]</scope>
    <source>
        <strain evidence="4 5">CGMCC 1.3240</strain>
    </source>
</reference>
<feature type="domain" description="YdbS-like PH" evidence="3">
    <location>
        <begin position="392"/>
        <end position="473"/>
    </location>
</feature>
<dbReference type="AlphaFoldDB" id="A0ABD5V4L2"/>
<evidence type="ECO:0000313" key="5">
    <source>
        <dbReference type="Proteomes" id="UP001596312"/>
    </source>
</evidence>
<dbReference type="PIRSF" id="PIRSF026631">
    <property type="entry name" value="UCP026631"/>
    <property type="match status" value="1"/>
</dbReference>
<evidence type="ECO:0000313" key="4">
    <source>
        <dbReference type="EMBL" id="MFC6906407.1"/>
    </source>
</evidence>
<comment type="caution">
    <text evidence="4">The sequence shown here is derived from an EMBL/GenBank/DDBJ whole genome shotgun (WGS) entry which is preliminary data.</text>
</comment>
<dbReference type="InterPro" id="IPR005182">
    <property type="entry name" value="YdbS-like_PH"/>
</dbReference>
<dbReference type="Proteomes" id="UP001596312">
    <property type="component" value="Unassembled WGS sequence"/>
</dbReference>
<protein>
    <submittedName>
        <fullName evidence="4">PH domain-containing protein</fullName>
    </submittedName>
</protein>
<feature type="transmembrane region" description="Helical" evidence="2">
    <location>
        <begin position="347"/>
        <end position="366"/>
    </location>
</feature>
<feature type="region of interest" description="Disordered" evidence="1">
    <location>
        <begin position="481"/>
        <end position="509"/>
    </location>
</feature>
<feature type="compositionally biased region" description="Basic and acidic residues" evidence="1">
    <location>
        <begin position="482"/>
        <end position="509"/>
    </location>
</feature>
<keyword evidence="2" id="KW-0472">Membrane</keyword>
<keyword evidence="2" id="KW-0812">Transmembrane</keyword>
<feature type="domain" description="YdbS-like PH" evidence="3">
    <location>
        <begin position="243"/>
        <end position="299"/>
    </location>
</feature>
<dbReference type="EMBL" id="JBHSXQ010000004">
    <property type="protein sequence ID" value="MFC6906407.1"/>
    <property type="molecule type" value="Genomic_DNA"/>
</dbReference>
<keyword evidence="5" id="KW-1185">Reference proteome</keyword>
<feature type="domain" description="YdbS-like PH" evidence="3">
    <location>
        <begin position="62"/>
        <end position="140"/>
    </location>
</feature>
<dbReference type="PANTHER" id="PTHR34473:SF3">
    <property type="entry name" value="TRANSMEMBRANE PROTEIN-RELATED"/>
    <property type="match status" value="1"/>
</dbReference>
<feature type="transmembrane region" description="Helical" evidence="2">
    <location>
        <begin position="37"/>
        <end position="57"/>
    </location>
</feature>
<sequence length="509" mass="56756">MSRLHPLSIPYRIAQSILGYVPLVFFVAIASGPALGAGGIALTLLGIVVGLAGIVAWQVAYYKRFEYETTPDTFDIRSGVVSRRNREIPYRRVQNVDISRNVVQRALEIAELRIETAGGGETEAILRYVGYEEAKRLQNELRRRKRAETAAGAGDREEPVDEEAEQLYEITPEDLAVLAVASFDLRLASFLSVLLSLAGPPVLIELLTDLPISPFLVVGAVIVLVVIASALLSGISAVLSTYGFRLTRSGDELRYERGLVQRFDGSIPLDKVQLLVLRENLLKRLLGYASLAVETAGYAPGQGGSVGSESAVPIARRRTTWGIAREIEPFEEFEVVRPPKRARRRYAFRYLLALGVLTGLVYAGTLALGFEMYWYVVLAGVPLAPVAAHYKWKSRGYHVGEEYVVTRTGFWHRTTRVVPYYRVQNAIHTQTVLQRRWRLASVLIDTAGTGSLVGGDPRAIDLDEDEAAKLRETVADRLQTTLHERRREAAREERERRIDRALPRFEDGR</sequence>